<dbReference type="Pfam" id="PF04683">
    <property type="entry name" value="Rpn13_ADRM1_Pru"/>
    <property type="match status" value="1"/>
</dbReference>
<dbReference type="PANTHER" id="PTHR12225">
    <property type="entry name" value="ADHESION REGULATING MOLECULE 1 110 KDA CELL MEMBRANE GLYCOPROTEIN"/>
    <property type="match status" value="1"/>
</dbReference>
<evidence type="ECO:0000256" key="3">
    <source>
        <dbReference type="ARBA" id="ARBA00022490"/>
    </source>
</evidence>
<feature type="domain" description="Pru" evidence="11">
    <location>
        <begin position="293"/>
        <end position="407"/>
    </location>
</feature>
<dbReference type="GO" id="GO:0070628">
    <property type="term" value="F:proteasome binding"/>
    <property type="evidence" value="ECO:0007669"/>
    <property type="project" value="TreeGrafter"/>
</dbReference>
<evidence type="ECO:0000256" key="6">
    <source>
        <dbReference type="ARBA" id="ARBA00022833"/>
    </source>
</evidence>
<reference evidence="12 13" key="1">
    <citation type="journal article" date="2020" name="ISME J.">
        <title>Uncovering the hidden diversity of litter-decomposition mechanisms in mushroom-forming fungi.</title>
        <authorList>
            <person name="Floudas D."/>
            <person name="Bentzer J."/>
            <person name="Ahren D."/>
            <person name="Johansson T."/>
            <person name="Persson P."/>
            <person name="Tunlid A."/>
        </authorList>
    </citation>
    <scope>NUCLEOTIDE SEQUENCE [LARGE SCALE GENOMIC DNA]</scope>
    <source>
        <strain evidence="12 13">CBS 101986</strain>
    </source>
</reference>
<proteinExistence type="predicted"/>
<dbReference type="Proteomes" id="UP000567179">
    <property type="component" value="Unassembled WGS sequence"/>
</dbReference>
<feature type="compositionally biased region" description="Basic and acidic residues" evidence="9">
    <location>
        <begin position="29"/>
        <end position="41"/>
    </location>
</feature>
<evidence type="ECO:0000256" key="9">
    <source>
        <dbReference type="SAM" id="MobiDB-lite"/>
    </source>
</evidence>
<feature type="region of interest" description="Disordered" evidence="9">
    <location>
        <begin position="228"/>
        <end position="255"/>
    </location>
</feature>
<dbReference type="OrthoDB" id="340431at2759"/>
<feature type="compositionally biased region" description="Basic and acidic residues" evidence="9">
    <location>
        <begin position="49"/>
        <end position="65"/>
    </location>
</feature>
<keyword evidence="4" id="KW-0479">Metal-binding</keyword>
<dbReference type="Gene3D" id="1.10.2020.20">
    <property type="match status" value="1"/>
</dbReference>
<dbReference type="InterPro" id="IPR038633">
    <property type="entry name" value="Rpn13/ADRM1_Pru_sf"/>
</dbReference>
<evidence type="ECO:0000256" key="8">
    <source>
        <dbReference type="ARBA" id="ARBA00023242"/>
    </source>
</evidence>
<comment type="caution">
    <text evidence="12">The sequence shown here is derived from an EMBL/GenBank/DDBJ whole genome shotgun (WGS) entry which is preliminary data.</text>
</comment>
<keyword evidence="5" id="KW-0863">Zinc-finger</keyword>
<dbReference type="GO" id="GO:0061133">
    <property type="term" value="F:endopeptidase activator activity"/>
    <property type="evidence" value="ECO:0007669"/>
    <property type="project" value="TreeGrafter"/>
</dbReference>
<dbReference type="AlphaFoldDB" id="A0A8H5B1Z9"/>
<dbReference type="InterPro" id="IPR032368">
    <property type="entry name" value="RPN13_DEUBAD"/>
</dbReference>
<keyword evidence="8" id="KW-0539">Nucleus</keyword>
<dbReference type="InterPro" id="IPR038108">
    <property type="entry name" value="RPN13_DEUBAD_sf"/>
</dbReference>
<dbReference type="InterPro" id="IPR004181">
    <property type="entry name" value="Znf_MIZ"/>
</dbReference>
<dbReference type="InterPro" id="IPR006773">
    <property type="entry name" value="Rpn13/ADRM1"/>
</dbReference>
<dbReference type="PROSITE" id="PS51917">
    <property type="entry name" value="PRU"/>
    <property type="match status" value="1"/>
</dbReference>
<dbReference type="InterPro" id="IPR044868">
    <property type="entry name" value="Rpn13/ADRM1_Pru"/>
</dbReference>
<dbReference type="FunFam" id="2.30.29.70:FF:000001">
    <property type="entry name" value="Proteasomal ubiquitin receptor ADRM1"/>
    <property type="match status" value="1"/>
</dbReference>
<evidence type="ECO:0000313" key="12">
    <source>
        <dbReference type="EMBL" id="KAF5315078.1"/>
    </source>
</evidence>
<feature type="compositionally biased region" description="Acidic residues" evidence="9">
    <location>
        <begin position="66"/>
        <end position="88"/>
    </location>
</feature>
<evidence type="ECO:0000256" key="2">
    <source>
        <dbReference type="ARBA" id="ARBA00004496"/>
    </source>
</evidence>
<comment type="subcellular location">
    <subcellularLocation>
        <location evidence="2">Cytoplasm</location>
    </subcellularLocation>
    <subcellularLocation>
        <location evidence="1">Nucleus</location>
    </subcellularLocation>
</comment>
<dbReference type="GO" id="GO:0005737">
    <property type="term" value="C:cytoplasm"/>
    <property type="evidence" value="ECO:0007669"/>
    <property type="project" value="UniProtKB-SubCell"/>
</dbReference>
<dbReference type="PROSITE" id="PS51916">
    <property type="entry name" value="DEUBAD"/>
    <property type="match status" value="1"/>
</dbReference>
<evidence type="ECO:0000259" key="11">
    <source>
        <dbReference type="PROSITE" id="PS51917"/>
    </source>
</evidence>
<gene>
    <name evidence="12" type="ORF">D9619_007295</name>
</gene>
<feature type="compositionally biased region" description="Acidic residues" evidence="9">
    <location>
        <begin position="245"/>
        <end position="255"/>
    </location>
</feature>
<dbReference type="GO" id="GO:0008541">
    <property type="term" value="C:proteasome regulatory particle, lid subcomplex"/>
    <property type="evidence" value="ECO:0007669"/>
    <property type="project" value="TreeGrafter"/>
</dbReference>
<dbReference type="Gene3D" id="2.30.29.70">
    <property type="entry name" value="Proteasomal ubiquitin receptor Rpn13/ADRM1"/>
    <property type="match status" value="1"/>
</dbReference>
<dbReference type="InterPro" id="IPR044867">
    <property type="entry name" value="DEUBAD_dom"/>
</dbReference>
<protein>
    <recommendedName>
        <fullName evidence="14">Pru domain-containing protein</fullName>
    </recommendedName>
</protein>
<evidence type="ECO:0000313" key="13">
    <source>
        <dbReference type="Proteomes" id="UP000567179"/>
    </source>
</evidence>
<evidence type="ECO:0008006" key="14">
    <source>
        <dbReference type="Google" id="ProtNLM"/>
    </source>
</evidence>
<dbReference type="Pfam" id="PF11789">
    <property type="entry name" value="zf-Nse"/>
    <property type="match status" value="1"/>
</dbReference>
<feature type="domain" description="DEUBAD" evidence="10">
    <location>
        <begin position="453"/>
        <end position="561"/>
    </location>
</feature>
<evidence type="ECO:0000259" key="10">
    <source>
        <dbReference type="PROSITE" id="PS51916"/>
    </source>
</evidence>
<name>A0A8H5B1Z9_9AGAR</name>
<keyword evidence="13" id="KW-1185">Reference proteome</keyword>
<evidence type="ECO:0000256" key="5">
    <source>
        <dbReference type="ARBA" id="ARBA00022771"/>
    </source>
</evidence>
<accession>A0A8H5B1Z9</accession>
<dbReference type="EMBL" id="JAACJJ010000043">
    <property type="protein sequence ID" value="KAF5315078.1"/>
    <property type="molecule type" value="Genomic_DNA"/>
</dbReference>
<dbReference type="GO" id="GO:0008270">
    <property type="term" value="F:zinc ion binding"/>
    <property type="evidence" value="ECO:0007669"/>
    <property type="project" value="UniProtKB-KW"/>
</dbReference>
<organism evidence="12 13">
    <name type="scientific">Psilocybe cf. subviscida</name>
    <dbReference type="NCBI Taxonomy" id="2480587"/>
    <lineage>
        <taxon>Eukaryota</taxon>
        <taxon>Fungi</taxon>
        <taxon>Dikarya</taxon>
        <taxon>Basidiomycota</taxon>
        <taxon>Agaricomycotina</taxon>
        <taxon>Agaricomycetes</taxon>
        <taxon>Agaricomycetidae</taxon>
        <taxon>Agaricales</taxon>
        <taxon>Agaricineae</taxon>
        <taxon>Strophariaceae</taxon>
        <taxon>Psilocybe</taxon>
    </lineage>
</organism>
<keyword evidence="7" id="KW-0647">Proteasome</keyword>
<evidence type="ECO:0000256" key="1">
    <source>
        <dbReference type="ARBA" id="ARBA00004123"/>
    </source>
</evidence>
<keyword evidence="6" id="KW-0862">Zinc</keyword>
<sequence>MPSSSRKRLTRRQNSDEIEDSRPSQSNGHTREDVSDDDSHPARRATNGVKKEKLEKLKKEKRPVELPEEEEALASDGDDDDDDDDDRIDVDNFPDQPIRKDDLRKLEGFVSDWQLMKANVDKNDTIYSSVAVALAELSDFVDNKEELKALDKDIKDFMDVRKEMALHEEALRNMIQTVARGEPLIDAKKVYQDLVEEKMEDYAGKTTRQKYIREDLYKDFQGRVWEVQHPNEPMPPLTDLIPKEDGDEEDDEDDLEMGGVTQQYNCPLTLTPLVDPMTSKVCDHSFSKAPLHEYFKVLLAFKAGRATRREGTNTVMPSPAKGAIYVTNGEDGLLHFLWRNRVTNDTEEDLILFPGDASFVKVSQSRGRVYVLKFSSSNQRHFFWMQDASDARDAEFVANVNGLLEDPDYDCQWNVPVTEASQASTSAAPAAASSSTTGSAQPTQDQIASLARLLTSVSEATLNDILTPANLGPLFDHHPELIPALFPHLPPDLPVPPSADALNQIIHSPQFRAAVSNFDQALRTGLLGGLVRNLGLPEEAGTGVSAFLRAIQEQADRETGTSMDTD</sequence>
<dbReference type="PANTHER" id="PTHR12225:SF0">
    <property type="entry name" value="PROTEASOMAL UBIQUITIN RECEPTOR ADRM1"/>
    <property type="match status" value="1"/>
</dbReference>
<evidence type="ECO:0000256" key="4">
    <source>
        <dbReference type="ARBA" id="ARBA00022723"/>
    </source>
</evidence>
<feature type="region of interest" description="Disordered" evidence="9">
    <location>
        <begin position="1"/>
        <end position="97"/>
    </location>
</feature>
<dbReference type="CDD" id="cd13314">
    <property type="entry name" value="PH_Rpn13"/>
    <property type="match status" value="1"/>
</dbReference>
<feature type="compositionally biased region" description="Basic residues" evidence="9">
    <location>
        <begin position="1"/>
        <end position="11"/>
    </location>
</feature>
<dbReference type="GO" id="GO:0005634">
    <property type="term" value="C:nucleus"/>
    <property type="evidence" value="ECO:0007669"/>
    <property type="project" value="UniProtKB-SubCell"/>
</dbReference>
<keyword evidence="3" id="KW-0963">Cytoplasm</keyword>
<dbReference type="Pfam" id="PF16550">
    <property type="entry name" value="RPN13_C"/>
    <property type="match status" value="1"/>
</dbReference>
<evidence type="ECO:0000256" key="7">
    <source>
        <dbReference type="ARBA" id="ARBA00022942"/>
    </source>
</evidence>